<name>A0AAN9YTH3_9PEZI</name>
<feature type="compositionally biased region" description="Acidic residues" evidence="2">
    <location>
        <begin position="181"/>
        <end position="203"/>
    </location>
</feature>
<dbReference type="InterPro" id="IPR029044">
    <property type="entry name" value="Nucleotide-diphossugar_trans"/>
</dbReference>
<dbReference type="InterPro" id="IPR052086">
    <property type="entry name" value="Mannan_Polymerase_Subunit"/>
</dbReference>
<evidence type="ECO:0000313" key="3">
    <source>
        <dbReference type="EMBL" id="KAK7756546.1"/>
    </source>
</evidence>
<feature type="region of interest" description="Disordered" evidence="2">
    <location>
        <begin position="328"/>
        <end position="357"/>
    </location>
</feature>
<evidence type="ECO:0000256" key="2">
    <source>
        <dbReference type="SAM" id="MobiDB-lite"/>
    </source>
</evidence>
<evidence type="ECO:0000313" key="4">
    <source>
        <dbReference type="Proteomes" id="UP001320420"/>
    </source>
</evidence>
<feature type="compositionally biased region" description="Low complexity" evidence="2">
    <location>
        <begin position="328"/>
        <end position="351"/>
    </location>
</feature>
<dbReference type="PANTHER" id="PTHR43083">
    <property type="entry name" value="MANNAN POLYMERASE II"/>
    <property type="match status" value="1"/>
</dbReference>
<dbReference type="Proteomes" id="UP001320420">
    <property type="component" value="Unassembled WGS sequence"/>
</dbReference>
<protein>
    <recommendedName>
        <fullName evidence="5">Glycosyltransferase family 62 protein</fullName>
    </recommendedName>
</protein>
<comment type="similarity">
    <text evidence="1">Belongs to the ANP1/MMN9/VAN1 family.</text>
</comment>
<accession>A0AAN9YTH3</accession>
<feature type="region of interest" description="Disordered" evidence="2">
    <location>
        <begin position="165"/>
        <end position="217"/>
    </location>
</feature>
<feature type="compositionally biased region" description="Low complexity" evidence="2">
    <location>
        <begin position="165"/>
        <end position="176"/>
    </location>
</feature>
<dbReference type="EMBL" id="JAKJXP020000006">
    <property type="protein sequence ID" value="KAK7756546.1"/>
    <property type="molecule type" value="Genomic_DNA"/>
</dbReference>
<gene>
    <name evidence="3" type="ORF">SLS62_001382</name>
</gene>
<proteinExistence type="inferred from homology"/>
<comment type="caution">
    <text evidence="3">The sequence shown here is derived from an EMBL/GenBank/DDBJ whole genome shotgun (WGS) entry which is preliminary data.</text>
</comment>
<dbReference type="SUPFAM" id="SSF53448">
    <property type="entry name" value="Nucleotide-diphospho-sugar transferases"/>
    <property type="match status" value="1"/>
</dbReference>
<evidence type="ECO:0000256" key="1">
    <source>
        <dbReference type="ARBA" id="ARBA00037964"/>
    </source>
</evidence>
<reference evidence="3 4" key="1">
    <citation type="submission" date="2024-02" db="EMBL/GenBank/DDBJ databases">
        <title>De novo assembly and annotation of 12 fungi associated with fruit tree decline syndrome in Ontario, Canada.</title>
        <authorList>
            <person name="Sulman M."/>
            <person name="Ellouze W."/>
            <person name="Ilyukhin E."/>
        </authorList>
    </citation>
    <scope>NUCLEOTIDE SEQUENCE [LARGE SCALE GENOMIC DNA]</scope>
    <source>
        <strain evidence="3 4">M11/M66-122</strain>
    </source>
</reference>
<organism evidence="3 4">
    <name type="scientific">Diatrype stigma</name>
    <dbReference type="NCBI Taxonomy" id="117547"/>
    <lineage>
        <taxon>Eukaryota</taxon>
        <taxon>Fungi</taxon>
        <taxon>Dikarya</taxon>
        <taxon>Ascomycota</taxon>
        <taxon>Pezizomycotina</taxon>
        <taxon>Sordariomycetes</taxon>
        <taxon>Xylariomycetidae</taxon>
        <taxon>Xylariales</taxon>
        <taxon>Diatrypaceae</taxon>
        <taxon>Diatrype</taxon>
    </lineage>
</organism>
<dbReference type="AlphaFoldDB" id="A0AAN9YTH3"/>
<sequence length="433" mass="46470">MAMRTNSNRLAAIASALFITLILFYTTEPRRRSFSCKTLESCLAGGTRPHAYSHPLPVEPVAVYEDERALRDGALHFTRGIGGGMGSPATLILVLNKDEESWSRDFRSTGRSIYDFLDLLVATDLDLATVSLGLMTSSLDEYAEIKKATATLPFARAEIFYRPSAGSGSGSRVAASKTGDSDDDDGDNNNSESDSDGGDDEEASFTYEQRHDPAVQRRRRGALAALRNYLMLRALRDEEHVVWIDADVVEFSPGIIQAMVGHASRRRGDVGLITAACHQNDMANYDKNAWAVDRNASSILDAVAAADRDRAVQTLDDTRAFTDAIMASSGSGSSSSSSSANKNGDGSGSSSDADDGDELLPLDSVGGTILYIRADLIRQGVIFPTFNVVGTTWSQDGWIGVETEGICYMASSLKGGGCYLLGGKHHVRHADLG</sequence>
<evidence type="ECO:0008006" key="5">
    <source>
        <dbReference type="Google" id="ProtNLM"/>
    </source>
</evidence>
<keyword evidence="4" id="KW-1185">Reference proteome</keyword>
<dbReference type="Gene3D" id="3.90.550.10">
    <property type="entry name" value="Spore Coat Polysaccharide Biosynthesis Protein SpsA, Chain A"/>
    <property type="match status" value="1"/>
</dbReference>
<dbReference type="PANTHER" id="PTHR43083:SF6">
    <property type="entry name" value="MANNAN POLYMERASE COMPLEXES SUBUNIT MNN9"/>
    <property type="match status" value="1"/>
</dbReference>
<dbReference type="Pfam" id="PF03452">
    <property type="entry name" value="Anp1"/>
    <property type="match status" value="1"/>
</dbReference>